<dbReference type="InterPro" id="IPR003439">
    <property type="entry name" value="ABC_transporter-like_ATP-bd"/>
</dbReference>
<evidence type="ECO:0000256" key="10">
    <source>
        <dbReference type="SAM" id="Phobius"/>
    </source>
</evidence>
<dbReference type="GO" id="GO:0005524">
    <property type="term" value="F:ATP binding"/>
    <property type="evidence" value="ECO:0007669"/>
    <property type="project" value="UniProtKB-KW"/>
</dbReference>
<feature type="region of interest" description="Disordered" evidence="9">
    <location>
        <begin position="823"/>
        <end position="870"/>
    </location>
</feature>
<feature type="domain" description="ABC transmembrane type-1" evidence="12">
    <location>
        <begin position="244"/>
        <end position="549"/>
    </location>
</feature>
<dbReference type="Gene3D" id="1.20.1560.10">
    <property type="entry name" value="ABC transporter type 1, transmembrane domain"/>
    <property type="match status" value="1"/>
</dbReference>
<keyword evidence="14" id="KW-1185">Reference proteome</keyword>
<gene>
    <name evidence="13" type="ORF">D9Q98_009211</name>
</gene>
<evidence type="ECO:0000256" key="7">
    <source>
        <dbReference type="ARBA" id="ARBA00023136"/>
    </source>
</evidence>
<dbReference type="FunFam" id="3.40.50.300:FF:000186">
    <property type="entry name" value="ATP-binding cassette sub-family B member 7, mitochondrial"/>
    <property type="match status" value="1"/>
</dbReference>
<keyword evidence="6 10" id="KW-1133">Transmembrane helix</keyword>
<feature type="domain" description="ABC transporter" evidence="11">
    <location>
        <begin position="583"/>
        <end position="818"/>
    </location>
</feature>
<name>A0A9D4YXL7_CHLVU</name>
<feature type="transmembrane region" description="Helical" evidence="10">
    <location>
        <begin position="165"/>
        <end position="183"/>
    </location>
</feature>
<dbReference type="GO" id="GO:0016020">
    <property type="term" value="C:membrane"/>
    <property type="evidence" value="ECO:0007669"/>
    <property type="project" value="UniProtKB-SubCell"/>
</dbReference>
<reference evidence="13" key="2">
    <citation type="submission" date="2020-11" db="EMBL/GenBank/DDBJ databases">
        <authorList>
            <person name="Cecchin M."/>
            <person name="Marcolungo L."/>
            <person name="Rossato M."/>
            <person name="Girolomoni L."/>
            <person name="Cosentino E."/>
            <person name="Cuine S."/>
            <person name="Li-Beisson Y."/>
            <person name="Delledonne M."/>
            <person name="Ballottari M."/>
        </authorList>
    </citation>
    <scope>NUCLEOTIDE SEQUENCE</scope>
    <source>
        <strain evidence="13">211/11P</strain>
        <tissue evidence="13">Whole cell</tissue>
    </source>
</reference>
<sequence length="870" mass="95162">MPASWCGKVGTSAWVAGTLNPCIFNTAAGLVLAAFAAVWCVLQARAARRLATAAARRSYLLSRPSTTVAHTQALAASILLSLHAFALLWSATQVPQPPYLNFSEALLVTAWTLFIGLLFFCHSLAVTPRLKPLLWFSAALYTVGLYSEIQFAAHGMGLNPSERRFRVIAAVAMEAAAALLLVVEYRKPPPGSTEAELEREALLSSADVERGSGRKRAKQSWIALVGVAAKYMWPETLGLQVRAWVCVVLIVIMRLLNLAVPILYKKVVDIFAYASNMTHPSSGPPQTFAFTEIFLPWVLAYMVAYFFQGGSGGGAVGLVSNLRSYLWIPISQNSYRRATLDIFSHVLGMDLNFHLHRKTGELLRVMDRGTNSIQTMLATVVFQIGPAIFDIAAASVYIALKLQPWIAIIVFITLSGYIPMTIYLTEWRGKYRRELNRLDNAKGAKATDALLNYETVKLFNNEALERRNFANAIDAYQVEDYKLSASMNVLNVAQSIVIYSGMAGGLLVCTKGIADGSLTVGDAVLFVTLMQQLYGPLNFFGSYYRMIQQAMLDMENMFELLGQQPELQDKPGAATLMPTNHTVNFHDVCFQYSDGAPVLHNVSFTVPGGSTVALVGSTGSGKSTILRLLFRFYDPQSGAILVDDQDIADATQGSLRSLIGVVPQDTVLFNDTIKYNIKYAKPHATDEEVIEAAEAACIHETITTRFPLKYDTVVGERGLRLSGGEKQRVAFARAILKNPPILILDEATSALDSITEKRIQATLSERRSDRTVLIVAHRLSTIMDADCIIVLKEGEIVERGTHADLVDKDGLYAEMWRRQQETVGPVHSASASRPASRPPSVLSLSQLSGVAAEPVTADPVVQLQPPGTED</sequence>
<dbReference type="PANTHER" id="PTHR24221:SF654">
    <property type="entry name" value="ATP-BINDING CASSETTE SUB-FAMILY B MEMBER 6"/>
    <property type="match status" value="1"/>
</dbReference>
<dbReference type="PANTHER" id="PTHR24221">
    <property type="entry name" value="ATP-BINDING CASSETTE SUB-FAMILY B"/>
    <property type="match status" value="1"/>
</dbReference>
<comment type="subcellular location">
    <subcellularLocation>
        <location evidence="1">Membrane</location>
        <topology evidence="1">Multi-pass membrane protein</topology>
    </subcellularLocation>
</comment>
<organism evidence="13 14">
    <name type="scientific">Chlorella vulgaris</name>
    <name type="common">Green alga</name>
    <dbReference type="NCBI Taxonomy" id="3077"/>
    <lineage>
        <taxon>Eukaryota</taxon>
        <taxon>Viridiplantae</taxon>
        <taxon>Chlorophyta</taxon>
        <taxon>core chlorophytes</taxon>
        <taxon>Trebouxiophyceae</taxon>
        <taxon>Chlorellales</taxon>
        <taxon>Chlorellaceae</taxon>
        <taxon>Chlorella clade</taxon>
        <taxon>Chlorella</taxon>
    </lineage>
</organism>
<dbReference type="InterPro" id="IPR017871">
    <property type="entry name" value="ABC_transporter-like_CS"/>
</dbReference>
<dbReference type="InterPro" id="IPR036640">
    <property type="entry name" value="ABC1_TM_sf"/>
</dbReference>
<feature type="compositionally biased region" description="Low complexity" evidence="9">
    <location>
        <begin position="828"/>
        <end position="845"/>
    </location>
</feature>
<dbReference type="AlphaFoldDB" id="A0A9D4YXL7"/>
<evidence type="ECO:0000259" key="12">
    <source>
        <dbReference type="PROSITE" id="PS50929"/>
    </source>
</evidence>
<proteinExistence type="inferred from homology"/>
<dbReference type="PROSITE" id="PS00211">
    <property type="entry name" value="ABC_TRANSPORTER_1"/>
    <property type="match status" value="1"/>
</dbReference>
<protein>
    <submittedName>
        <fullName evidence="13">Uncharacterized protein</fullName>
    </submittedName>
</protein>
<evidence type="ECO:0000256" key="4">
    <source>
        <dbReference type="ARBA" id="ARBA00022741"/>
    </source>
</evidence>
<dbReference type="InterPro" id="IPR039421">
    <property type="entry name" value="Type_1_exporter"/>
</dbReference>
<feature type="transmembrane region" description="Helical" evidence="10">
    <location>
        <begin position="102"/>
        <end position="121"/>
    </location>
</feature>
<dbReference type="Gene3D" id="3.40.50.300">
    <property type="entry name" value="P-loop containing nucleotide triphosphate hydrolases"/>
    <property type="match status" value="1"/>
</dbReference>
<dbReference type="PROSITE" id="PS50929">
    <property type="entry name" value="ABC_TM1F"/>
    <property type="match status" value="1"/>
</dbReference>
<evidence type="ECO:0000256" key="8">
    <source>
        <dbReference type="ARBA" id="ARBA00024363"/>
    </source>
</evidence>
<comment type="similarity">
    <text evidence="8">Belongs to the ABC transporter superfamily. ABCB family. Heavy Metal importer (TC 3.A.1.210) subfamily.</text>
</comment>
<dbReference type="Pfam" id="PF00664">
    <property type="entry name" value="ABC_membrane"/>
    <property type="match status" value="1"/>
</dbReference>
<evidence type="ECO:0000256" key="6">
    <source>
        <dbReference type="ARBA" id="ARBA00022989"/>
    </source>
</evidence>
<evidence type="ECO:0000256" key="9">
    <source>
        <dbReference type="SAM" id="MobiDB-lite"/>
    </source>
</evidence>
<evidence type="ECO:0000313" key="14">
    <source>
        <dbReference type="Proteomes" id="UP001055712"/>
    </source>
</evidence>
<dbReference type="GO" id="GO:0140359">
    <property type="term" value="F:ABC-type transporter activity"/>
    <property type="evidence" value="ECO:0007669"/>
    <property type="project" value="InterPro"/>
</dbReference>
<evidence type="ECO:0000313" key="13">
    <source>
        <dbReference type="EMBL" id="KAI3430799.1"/>
    </source>
</evidence>
<keyword evidence="2" id="KW-0813">Transport</keyword>
<dbReference type="InterPro" id="IPR027417">
    <property type="entry name" value="P-loop_NTPase"/>
</dbReference>
<dbReference type="EMBL" id="SIDB01000007">
    <property type="protein sequence ID" value="KAI3430799.1"/>
    <property type="molecule type" value="Genomic_DNA"/>
</dbReference>
<dbReference type="CDD" id="cd18581">
    <property type="entry name" value="ABC_6TM_ABCB6"/>
    <property type="match status" value="1"/>
</dbReference>
<dbReference type="InterPro" id="IPR003593">
    <property type="entry name" value="AAA+_ATPase"/>
</dbReference>
<dbReference type="OrthoDB" id="6500128at2759"/>
<dbReference type="SUPFAM" id="SSF90123">
    <property type="entry name" value="ABC transporter transmembrane region"/>
    <property type="match status" value="1"/>
</dbReference>
<evidence type="ECO:0000256" key="2">
    <source>
        <dbReference type="ARBA" id="ARBA00022448"/>
    </source>
</evidence>
<evidence type="ECO:0000256" key="1">
    <source>
        <dbReference type="ARBA" id="ARBA00004141"/>
    </source>
</evidence>
<comment type="caution">
    <text evidence="13">The sequence shown here is derived from an EMBL/GenBank/DDBJ whole genome shotgun (WGS) entry which is preliminary data.</text>
</comment>
<accession>A0A9D4YXL7</accession>
<feature type="transmembrane region" description="Helical" evidence="10">
    <location>
        <begin position="241"/>
        <end position="264"/>
    </location>
</feature>
<feature type="transmembrane region" description="Helical" evidence="10">
    <location>
        <begin position="133"/>
        <end position="153"/>
    </location>
</feature>
<evidence type="ECO:0000259" key="11">
    <source>
        <dbReference type="PROSITE" id="PS50893"/>
    </source>
</evidence>
<keyword evidence="4" id="KW-0547">Nucleotide-binding</keyword>
<feature type="transmembrane region" description="Helical" evidence="10">
    <location>
        <begin position="376"/>
        <end position="399"/>
    </location>
</feature>
<evidence type="ECO:0000256" key="5">
    <source>
        <dbReference type="ARBA" id="ARBA00022840"/>
    </source>
</evidence>
<dbReference type="InterPro" id="IPR011527">
    <property type="entry name" value="ABC1_TM_dom"/>
</dbReference>
<dbReference type="SMART" id="SM00382">
    <property type="entry name" value="AAA"/>
    <property type="match status" value="1"/>
</dbReference>
<feature type="transmembrane region" description="Helical" evidence="10">
    <location>
        <begin position="23"/>
        <end position="47"/>
    </location>
</feature>
<keyword evidence="5" id="KW-0067">ATP-binding</keyword>
<keyword evidence="7 10" id="KW-0472">Membrane</keyword>
<feature type="transmembrane region" description="Helical" evidence="10">
    <location>
        <begin position="68"/>
        <end position="90"/>
    </location>
</feature>
<dbReference type="PROSITE" id="PS50893">
    <property type="entry name" value="ABC_TRANSPORTER_2"/>
    <property type="match status" value="1"/>
</dbReference>
<dbReference type="Proteomes" id="UP001055712">
    <property type="component" value="Unassembled WGS sequence"/>
</dbReference>
<reference evidence="13" key="1">
    <citation type="journal article" date="2019" name="Plant J.">
        <title>Chlorella vulgaris genome assembly and annotation reveals the molecular basis for metabolic acclimation to high light conditions.</title>
        <authorList>
            <person name="Cecchin M."/>
            <person name="Marcolungo L."/>
            <person name="Rossato M."/>
            <person name="Girolomoni L."/>
            <person name="Cosentino E."/>
            <person name="Cuine S."/>
            <person name="Li-Beisson Y."/>
            <person name="Delledonne M."/>
            <person name="Ballottari M."/>
        </authorList>
    </citation>
    <scope>NUCLEOTIDE SEQUENCE</scope>
    <source>
        <strain evidence="13">211/11P</strain>
    </source>
</reference>
<feature type="transmembrane region" description="Helical" evidence="10">
    <location>
        <begin position="405"/>
        <end position="424"/>
    </location>
</feature>
<dbReference type="Pfam" id="PF00005">
    <property type="entry name" value="ABC_tran"/>
    <property type="match status" value="1"/>
</dbReference>
<dbReference type="SUPFAM" id="SSF52540">
    <property type="entry name" value="P-loop containing nucleoside triphosphate hydrolases"/>
    <property type="match status" value="1"/>
</dbReference>
<dbReference type="GO" id="GO:0016887">
    <property type="term" value="F:ATP hydrolysis activity"/>
    <property type="evidence" value="ECO:0007669"/>
    <property type="project" value="InterPro"/>
</dbReference>
<keyword evidence="3 10" id="KW-0812">Transmembrane</keyword>
<evidence type="ECO:0000256" key="3">
    <source>
        <dbReference type="ARBA" id="ARBA00022692"/>
    </source>
</evidence>